<sequence>MVGGAGNATPQQDVAPEQEEQNGGQRDKGASLLKWVASTSRHPFGRSPHSGADEASSTSGPVPQYGSDEVDPTQGPPPSSSASQTQELRTQSSIESFTSVDTSSGNATEDEAPDSAARPAPPFLYPLSTTEAEHLSVPVSPATAFNSGAATPIHEARSGATTPHVSRGYPWMTHMGRSSISMTPRVNPLPISDGQPSYFALNMQQMPSPVSASSNTGFPGGPNVPPSPSAISMSRRASMVGQPMAWVSTPRGSTSGSNTPAQRSASIFYSPWTPRASVTPMPQSPGIPTSASPRMQSGVSRPEPGSSAPLGQADDFPSTSAENEPLWHRRLCHRLENMPSVSTEYVDEKDAEFFAQVEGADARQNAERNALLQKISESLLNLGGGGGPSLPITPPFVSKTDLDIDFDFPECGLTDTPYESDGKESLPQYTCSVHLEGFLPRKMEYDAPGEPSHNRTWHSCYFVLHGTLLHVYSVDLARFYTKEHPLSNEWCLTEAAQVHTSPYSLAETEPASDEESHEKNSLANRLGHGILHMVHLDHDPTSLADALKRSHMRTYSLANAECGFASDYTKRPYVVRFRIQGEQFIVQTRDNYHVVDLIEAFQASVNICADLDTRTLPKFLTLPRRRRRRRGAETVTLRTSPQAPRTVTT</sequence>
<dbReference type="Proteomes" id="UP001219933">
    <property type="component" value="Chromosome 3"/>
</dbReference>
<accession>A0AAF0EUK5</accession>
<dbReference type="PANTHER" id="PTHR37283">
    <property type="entry name" value="PH DOMAIN-CONTAINING PROTEIN YHR131C"/>
    <property type="match status" value="1"/>
</dbReference>
<feature type="region of interest" description="Disordered" evidence="1">
    <location>
        <begin position="630"/>
        <end position="649"/>
    </location>
</feature>
<organism evidence="2 3">
    <name type="scientific">Malassezia cuniculi</name>
    <dbReference type="NCBI Taxonomy" id="948313"/>
    <lineage>
        <taxon>Eukaryota</taxon>
        <taxon>Fungi</taxon>
        <taxon>Dikarya</taxon>
        <taxon>Basidiomycota</taxon>
        <taxon>Ustilaginomycotina</taxon>
        <taxon>Malasseziomycetes</taxon>
        <taxon>Malasseziales</taxon>
        <taxon>Malasseziaceae</taxon>
        <taxon>Malassezia</taxon>
    </lineage>
</organism>
<feature type="region of interest" description="Disordered" evidence="1">
    <location>
        <begin position="1"/>
        <end position="125"/>
    </location>
</feature>
<evidence type="ECO:0000256" key="1">
    <source>
        <dbReference type="SAM" id="MobiDB-lite"/>
    </source>
</evidence>
<feature type="compositionally biased region" description="Polar residues" evidence="1">
    <location>
        <begin position="636"/>
        <end position="649"/>
    </location>
</feature>
<dbReference type="InterPro" id="IPR011993">
    <property type="entry name" value="PH-like_dom_sf"/>
</dbReference>
<evidence type="ECO:0000313" key="2">
    <source>
        <dbReference type="EMBL" id="WFD35330.1"/>
    </source>
</evidence>
<dbReference type="EMBL" id="CP119879">
    <property type="protein sequence ID" value="WFD35330.1"/>
    <property type="molecule type" value="Genomic_DNA"/>
</dbReference>
<dbReference type="AlphaFoldDB" id="A0AAF0EUK5"/>
<name>A0AAF0EUK5_9BASI</name>
<protein>
    <submittedName>
        <fullName evidence="2">Uncharacterized protein</fullName>
    </submittedName>
</protein>
<dbReference type="Gene3D" id="2.30.29.30">
    <property type="entry name" value="Pleckstrin-homology domain (PH domain)/Phosphotyrosine-binding domain (PTB)"/>
    <property type="match status" value="1"/>
</dbReference>
<proteinExistence type="predicted"/>
<gene>
    <name evidence="2" type="ORF">MCUN1_002181</name>
</gene>
<feature type="region of interest" description="Disordered" evidence="1">
    <location>
        <begin position="273"/>
        <end position="321"/>
    </location>
</feature>
<feature type="region of interest" description="Disordered" evidence="1">
    <location>
        <begin position="210"/>
        <end position="230"/>
    </location>
</feature>
<dbReference type="PANTHER" id="PTHR37283:SF1">
    <property type="entry name" value="PH DOMAIN-CONTAINING PROTEIN YHR131C"/>
    <property type="match status" value="1"/>
</dbReference>
<keyword evidence="3" id="KW-1185">Reference proteome</keyword>
<dbReference type="SUPFAM" id="SSF50729">
    <property type="entry name" value="PH domain-like"/>
    <property type="match status" value="1"/>
</dbReference>
<reference evidence="2" key="1">
    <citation type="submission" date="2023-03" db="EMBL/GenBank/DDBJ databases">
        <title>Mating type loci evolution in Malassezia.</title>
        <authorList>
            <person name="Coelho M.A."/>
        </authorList>
    </citation>
    <scope>NUCLEOTIDE SEQUENCE</scope>
    <source>
        <strain evidence="2">CBS 11721</strain>
    </source>
</reference>
<feature type="compositionally biased region" description="Polar residues" evidence="1">
    <location>
        <begin position="80"/>
        <end position="107"/>
    </location>
</feature>
<feature type="compositionally biased region" description="Polar residues" evidence="1">
    <location>
        <begin position="286"/>
        <end position="299"/>
    </location>
</feature>
<evidence type="ECO:0000313" key="3">
    <source>
        <dbReference type="Proteomes" id="UP001219933"/>
    </source>
</evidence>